<evidence type="ECO:0000313" key="1">
    <source>
        <dbReference type="EMBL" id="GIJ91161.1"/>
    </source>
</evidence>
<accession>A0A9P3BP01</accession>
<keyword evidence="2" id="KW-1185">Reference proteome</keyword>
<dbReference type="Gene3D" id="2.30.60.10">
    <property type="entry name" value="Cyanovirin-N"/>
    <property type="match status" value="1"/>
</dbReference>
<protein>
    <submittedName>
        <fullName evidence="1">Uncharacterized protein</fullName>
    </submittedName>
</protein>
<dbReference type="AlphaFoldDB" id="A0A9P3BP01"/>
<dbReference type="GeneID" id="67008736"/>
<dbReference type="OrthoDB" id="10503081at2759"/>
<organism evidence="1 2">
    <name type="scientific">Aspergillus pseudoviridinutans</name>
    <dbReference type="NCBI Taxonomy" id="1517512"/>
    <lineage>
        <taxon>Eukaryota</taxon>
        <taxon>Fungi</taxon>
        <taxon>Dikarya</taxon>
        <taxon>Ascomycota</taxon>
        <taxon>Pezizomycotina</taxon>
        <taxon>Eurotiomycetes</taxon>
        <taxon>Eurotiomycetidae</taxon>
        <taxon>Eurotiales</taxon>
        <taxon>Aspergillaceae</taxon>
        <taxon>Aspergillus</taxon>
        <taxon>Aspergillus subgen. Fumigati</taxon>
    </lineage>
</organism>
<sequence>MTITDDIKDEHLNKSLLCYKARRADGTWTEEQEIDLDPYFGDWDGWFDDKHPGYSKKSKNEKIDREYTGSPFHEELKLKAELLMNNGEYREPPQGIFLYPYFDLIDGTLQYKGPIRANE</sequence>
<dbReference type="Proteomes" id="UP001043456">
    <property type="component" value="Unassembled WGS sequence"/>
</dbReference>
<dbReference type="SUPFAM" id="SSF51322">
    <property type="entry name" value="Cyanovirin-N"/>
    <property type="match status" value="1"/>
</dbReference>
<dbReference type="RefSeq" id="XP_043161907.1">
    <property type="nucleotide sequence ID" value="XM_043305972.1"/>
</dbReference>
<name>A0A9P3BP01_9EURO</name>
<comment type="caution">
    <text evidence="1">The sequence shown here is derived from an EMBL/GenBank/DDBJ whole genome shotgun (WGS) entry which is preliminary data.</text>
</comment>
<gene>
    <name evidence="1" type="ORF">Asppvi_010126</name>
</gene>
<evidence type="ECO:0000313" key="2">
    <source>
        <dbReference type="Proteomes" id="UP001043456"/>
    </source>
</evidence>
<dbReference type="InterPro" id="IPR036673">
    <property type="entry name" value="Cyanovirin-N_sf"/>
</dbReference>
<dbReference type="EMBL" id="BHVY01000008">
    <property type="protein sequence ID" value="GIJ91161.1"/>
    <property type="molecule type" value="Genomic_DNA"/>
</dbReference>
<reference evidence="1 2" key="1">
    <citation type="submission" date="2018-10" db="EMBL/GenBank/DDBJ databases">
        <title>Pan-genome distribution and transcriptional activeness of fungal secondary metabolism genes in Aspergillus section Fumigati.</title>
        <authorList>
            <person name="Takahashi H."/>
            <person name="Umemura M."/>
            <person name="Ninomiya A."/>
            <person name="Kusuya Y."/>
            <person name="Urayama S."/>
            <person name="Shimizu M."/>
            <person name="Watanabe A."/>
            <person name="Kamei K."/>
            <person name="Yaguchi T."/>
            <person name="Hagiwara D."/>
        </authorList>
    </citation>
    <scope>NUCLEOTIDE SEQUENCE [LARGE SCALE GENOMIC DNA]</scope>
    <source>
        <strain evidence="1 2">IFM 55266</strain>
    </source>
</reference>
<proteinExistence type="predicted"/>